<protein>
    <submittedName>
        <fullName evidence="9">Protocadherin Fat 1-like</fullName>
    </submittedName>
</protein>
<proteinExistence type="predicted"/>
<dbReference type="InterPro" id="IPR002126">
    <property type="entry name" value="Cadherin-like_dom"/>
</dbReference>
<evidence type="ECO:0000256" key="4">
    <source>
        <dbReference type="ARBA" id="ARBA00022837"/>
    </source>
</evidence>
<keyword evidence="3" id="KW-0677">Repeat</keyword>
<dbReference type="Pfam" id="PF00028">
    <property type="entry name" value="Cadherin"/>
    <property type="match status" value="2"/>
</dbReference>
<dbReference type="GO" id="GO:0005886">
    <property type="term" value="C:plasma membrane"/>
    <property type="evidence" value="ECO:0007669"/>
    <property type="project" value="InterPro"/>
</dbReference>
<evidence type="ECO:0000259" key="8">
    <source>
        <dbReference type="PROSITE" id="PS50268"/>
    </source>
</evidence>
<evidence type="ECO:0000313" key="9">
    <source>
        <dbReference type="RefSeq" id="XP_020020992.1"/>
    </source>
</evidence>
<dbReference type="RefSeq" id="XP_020020992.1">
    <property type="nucleotide sequence ID" value="XM_020165403.1"/>
</dbReference>
<evidence type="ECO:0000256" key="1">
    <source>
        <dbReference type="ARBA" id="ARBA00004370"/>
    </source>
</evidence>
<comment type="subcellular location">
    <subcellularLocation>
        <location evidence="1">Membrane</location>
    </subcellularLocation>
</comment>
<organism evidence="9">
    <name type="scientific">Castor canadensis</name>
    <name type="common">American beaver</name>
    <dbReference type="NCBI Taxonomy" id="51338"/>
    <lineage>
        <taxon>Eukaryota</taxon>
        <taxon>Metazoa</taxon>
        <taxon>Chordata</taxon>
        <taxon>Craniata</taxon>
        <taxon>Vertebrata</taxon>
        <taxon>Euteleostomi</taxon>
        <taxon>Mammalia</taxon>
        <taxon>Eutheria</taxon>
        <taxon>Euarchontoglires</taxon>
        <taxon>Glires</taxon>
        <taxon>Rodentia</taxon>
        <taxon>Castorimorpha</taxon>
        <taxon>Castoridae</taxon>
        <taxon>Castor</taxon>
    </lineage>
</organism>
<dbReference type="AlphaFoldDB" id="A0A8B7UNR8"/>
<dbReference type="SMART" id="SM00112">
    <property type="entry name" value="CA"/>
    <property type="match status" value="2"/>
</dbReference>
<reference evidence="9" key="1">
    <citation type="submission" date="2025-08" db="UniProtKB">
        <authorList>
            <consortium name="RefSeq"/>
        </authorList>
    </citation>
    <scope>IDENTIFICATION</scope>
    <source>
        <tissue evidence="9">Leukocyte</tissue>
    </source>
</reference>
<name>A0A8B7UNR8_CASCN</name>
<dbReference type="FunFam" id="2.60.40.60:FF:000052">
    <property type="entry name" value="FAT atypical cadherin 1"/>
    <property type="match status" value="1"/>
</dbReference>
<dbReference type="InterPro" id="IPR020894">
    <property type="entry name" value="Cadherin_CS"/>
</dbReference>
<feature type="domain" description="Cadherin" evidence="8">
    <location>
        <begin position="69"/>
        <end position="126"/>
    </location>
</feature>
<dbReference type="KEGG" id="ccan:109687499"/>
<feature type="domain" description="Cadherin" evidence="8">
    <location>
        <begin position="127"/>
        <end position="238"/>
    </location>
</feature>
<keyword evidence="4 7" id="KW-0106">Calcium</keyword>
<dbReference type="GO" id="GO:0005509">
    <property type="term" value="F:calcium ion binding"/>
    <property type="evidence" value="ECO:0007669"/>
    <property type="project" value="UniProtKB-UniRule"/>
</dbReference>
<keyword evidence="6" id="KW-0472">Membrane</keyword>
<keyword evidence="5" id="KW-1133">Transmembrane helix</keyword>
<evidence type="ECO:0000256" key="5">
    <source>
        <dbReference type="ARBA" id="ARBA00022989"/>
    </source>
</evidence>
<dbReference type="PROSITE" id="PS00232">
    <property type="entry name" value="CADHERIN_1"/>
    <property type="match status" value="1"/>
</dbReference>
<gene>
    <name evidence="9" type="primary">LOC109687499</name>
</gene>
<dbReference type="OrthoDB" id="9908730at2759"/>
<dbReference type="PANTHER" id="PTHR24026:SF125">
    <property type="entry name" value="FAT-LIKE CADHERIN-RELATED TUMOR SUPPRESSOR HOMOLOG"/>
    <property type="match status" value="1"/>
</dbReference>
<evidence type="ECO:0000256" key="7">
    <source>
        <dbReference type="PROSITE-ProRule" id="PRU00043"/>
    </source>
</evidence>
<evidence type="ECO:0000256" key="6">
    <source>
        <dbReference type="ARBA" id="ARBA00023136"/>
    </source>
</evidence>
<evidence type="ECO:0000256" key="3">
    <source>
        <dbReference type="ARBA" id="ARBA00022737"/>
    </source>
</evidence>
<evidence type="ECO:0000256" key="2">
    <source>
        <dbReference type="ARBA" id="ARBA00022692"/>
    </source>
</evidence>
<dbReference type="Gene3D" id="2.60.40.60">
    <property type="entry name" value="Cadherins"/>
    <property type="match status" value="2"/>
</dbReference>
<accession>A0A8B7UNR8</accession>
<dbReference type="PRINTS" id="PR00205">
    <property type="entry name" value="CADHERIN"/>
</dbReference>
<dbReference type="PROSITE" id="PS50268">
    <property type="entry name" value="CADHERIN_2"/>
    <property type="match status" value="2"/>
</dbReference>
<sequence>MSKEFQGQREFAGHVEPQDRPFVRVPTYQNQKSRVSVPTSCVDGILMVLLNAVVEVISLSSAVSGAGADEDEISGLITTTSRKLDREQQDEHILEVTVTDNGMPPKSTTARVIVKILDENDNKPQFLQKFYKIRLPEREKTERDRNAKREPLYRVIATDKDEGPNAEISYSIEDGNEHGKFFIEPKTGVVSSKKSSAAGEYDILSIKAVDNGRPQKSSTTRLHIEWISKPRPSLEPISFEESFFSFTVMESDPVAHMIGVISVEPSGTPLWFDIIGTPPFTPPFRLCLAAISNKMLMASPPCFTYTNASQVLTLIRVTGKAY</sequence>
<dbReference type="InterPro" id="IPR015919">
    <property type="entry name" value="Cadherin-like_sf"/>
</dbReference>
<dbReference type="SUPFAM" id="SSF49313">
    <property type="entry name" value="Cadherin-like"/>
    <property type="match status" value="2"/>
</dbReference>
<dbReference type="CDD" id="cd11304">
    <property type="entry name" value="Cadherin_repeat"/>
    <property type="match status" value="2"/>
</dbReference>
<dbReference type="PANTHER" id="PTHR24026">
    <property type="entry name" value="FAT ATYPICAL CADHERIN-RELATED"/>
    <property type="match status" value="1"/>
</dbReference>
<keyword evidence="2" id="KW-0812">Transmembrane</keyword>
<dbReference type="GO" id="GO:0007156">
    <property type="term" value="P:homophilic cell adhesion via plasma membrane adhesion molecules"/>
    <property type="evidence" value="ECO:0007669"/>
    <property type="project" value="InterPro"/>
</dbReference>